<comment type="caution">
    <text evidence="1">The sequence shown here is derived from an EMBL/GenBank/DDBJ whole genome shotgun (WGS) entry which is preliminary data.</text>
</comment>
<dbReference type="InterPro" id="IPR024452">
    <property type="entry name" value="DUF3876"/>
</dbReference>
<dbReference type="PROSITE" id="PS51257">
    <property type="entry name" value="PROKAR_LIPOPROTEIN"/>
    <property type="match status" value="1"/>
</dbReference>
<protein>
    <submittedName>
        <fullName evidence="1">Conjugal transfer protein TraH</fullName>
    </submittedName>
</protein>
<organism evidence="1">
    <name type="scientific">Bacteroides fragilis</name>
    <dbReference type="NCBI Taxonomy" id="817"/>
    <lineage>
        <taxon>Bacteria</taxon>
        <taxon>Pseudomonadati</taxon>
        <taxon>Bacteroidota</taxon>
        <taxon>Bacteroidia</taxon>
        <taxon>Bacteroidales</taxon>
        <taxon>Bacteroidaceae</taxon>
        <taxon>Bacteroides</taxon>
    </lineage>
</organism>
<sequence length="118" mass="13709">MKHLKFLFPVLLCTLLLGLSSCKETNADRLRAMRGDWESVKNRPAFTLFEENGHYRVTTYRKTYRGTIQTETYQISEQDGNLFIETGLSVLLTYDKENDRILLSPGGEYKRSNQPIKK</sequence>
<gene>
    <name evidence="1" type="ORF">EE52_0216645</name>
</gene>
<dbReference type="Pfam" id="PF12992">
    <property type="entry name" value="DUF3876"/>
    <property type="match status" value="1"/>
</dbReference>
<dbReference type="PATRIC" id="fig|817.53.peg.3433"/>
<name>A0A0I9S7R4_BACFG</name>
<dbReference type="DNASU" id="1074934"/>
<proteinExistence type="predicted"/>
<reference evidence="1" key="1">
    <citation type="book" date="2014" name="THE 24TH EUROPEAN CONGRESS OF CLINICAL MICROBIOLOGY AND INFECTIOUS DISEASES" publisher="ECCMID 2014" city="Barcelona, Spain">
        <title>Identification of resistance genes in three multidrug-resistant Bacteroides fragilis isolates by whole genome sequencing.</title>
        <editorList>
            <person name="Unknown"/>
            <person name="A."/>
        </editorList>
        <authorList>
            <person name="Sydenham T.V."/>
            <person name="Hasman H."/>
            <person name="Wang M."/>
            <person name="Soki J."/>
            <person name="Nagy E."/>
            <person name="Justesen U.S."/>
        </authorList>
    </citation>
    <scope>NUCLEOTIDE SEQUENCE</scope>
    <source>
        <strain evidence="1">DCMOUH0018B</strain>
    </source>
</reference>
<accession>A0A0I9S7R4</accession>
<reference evidence="1" key="2">
    <citation type="submission" date="2014-07" db="EMBL/GenBank/DDBJ databases">
        <title>Genetics and epidemiology of antimicrobial resistance in B. fragilis group.</title>
        <authorList>
            <person name="Sydenham T.V."/>
            <person name="Hasman H."/>
            <person name="Kemp M."/>
            <person name="Justesen U.S."/>
        </authorList>
    </citation>
    <scope>NUCLEOTIDE SEQUENCE [LARGE SCALE GENOMIC DNA]</scope>
    <source>
        <strain evidence="1">DCMOUH0018B</strain>
    </source>
</reference>
<dbReference type="RefSeq" id="WP_011107103.1">
    <property type="nucleotide sequence ID" value="NZ_CAEUHN010000012.1"/>
</dbReference>
<dbReference type="GeneID" id="60926056"/>
<dbReference type="AlphaFoldDB" id="A0A0I9S7R4"/>
<evidence type="ECO:0000313" key="1">
    <source>
        <dbReference type="EMBL" id="KFX73666.1"/>
    </source>
</evidence>
<dbReference type="EMBL" id="JMZZ02000213">
    <property type="protein sequence ID" value="KFX73666.1"/>
    <property type="molecule type" value="Genomic_DNA"/>
</dbReference>